<organism evidence="5 6">
    <name type="scientific">Telmatocola sphagniphila</name>
    <dbReference type="NCBI Taxonomy" id="1123043"/>
    <lineage>
        <taxon>Bacteria</taxon>
        <taxon>Pseudomonadati</taxon>
        <taxon>Planctomycetota</taxon>
        <taxon>Planctomycetia</taxon>
        <taxon>Gemmatales</taxon>
        <taxon>Gemmataceae</taxon>
    </lineage>
</organism>
<dbReference type="EMBL" id="CP074694">
    <property type="protein sequence ID" value="QVL33701.1"/>
    <property type="molecule type" value="Genomic_DNA"/>
</dbReference>
<evidence type="ECO:0000259" key="4">
    <source>
        <dbReference type="PROSITE" id="PS50110"/>
    </source>
</evidence>
<feature type="compositionally biased region" description="Low complexity" evidence="3">
    <location>
        <begin position="785"/>
        <end position="801"/>
    </location>
</feature>
<evidence type="ECO:0000313" key="6">
    <source>
        <dbReference type="Proteomes" id="UP000676194"/>
    </source>
</evidence>
<evidence type="ECO:0000256" key="3">
    <source>
        <dbReference type="SAM" id="MobiDB-lite"/>
    </source>
</evidence>
<dbReference type="InterPro" id="IPR016024">
    <property type="entry name" value="ARM-type_fold"/>
</dbReference>
<dbReference type="Proteomes" id="UP000676194">
    <property type="component" value="Chromosome"/>
</dbReference>
<keyword evidence="2" id="KW-0175">Coiled coil</keyword>
<dbReference type="PROSITE" id="PS50110">
    <property type="entry name" value="RESPONSE_REGULATORY"/>
    <property type="match status" value="1"/>
</dbReference>
<feature type="modified residue" description="4-aspartylphosphate" evidence="1">
    <location>
        <position position="562"/>
    </location>
</feature>
<keyword evidence="1" id="KW-0597">Phosphoprotein</keyword>
<feature type="coiled-coil region" evidence="2">
    <location>
        <begin position="121"/>
        <end position="152"/>
    </location>
</feature>
<proteinExistence type="predicted"/>
<protein>
    <recommendedName>
        <fullName evidence="4">Response regulatory domain-containing protein</fullName>
    </recommendedName>
</protein>
<dbReference type="SUPFAM" id="SSF48371">
    <property type="entry name" value="ARM repeat"/>
    <property type="match status" value="1"/>
</dbReference>
<dbReference type="KEGG" id="tsph:KIH39_07275"/>
<feature type="domain" description="Response regulatory" evidence="4">
    <location>
        <begin position="512"/>
        <end position="638"/>
    </location>
</feature>
<dbReference type="AlphaFoldDB" id="A0A8E6EZP8"/>
<keyword evidence="6" id="KW-1185">Reference proteome</keyword>
<gene>
    <name evidence="5" type="ORF">KIH39_07275</name>
</gene>
<evidence type="ECO:0000313" key="5">
    <source>
        <dbReference type="EMBL" id="QVL33701.1"/>
    </source>
</evidence>
<dbReference type="InterPro" id="IPR001789">
    <property type="entry name" value="Sig_transdc_resp-reg_receiver"/>
</dbReference>
<dbReference type="RefSeq" id="WP_213498643.1">
    <property type="nucleotide sequence ID" value="NZ_CP074694.1"/>
</dbReference>
<accession>A0A8E6EZP8</accession>
<evidence type="ECO:0000256" key="2">
    <source>
        <dbReference type="SAM" id="Coils"/>
    </source>
</evidence>
<evidence type="ECO:0000256" key="1">
    <source>
        <dbReference type="PROSITE-ProRule" id="PRU00169"/>
    </source>
</evidence>
<dbReference type="Gene3D" id="3.40.50.2300">
    <property type="match status" value="1"/>
</dbReference>
<sequence length="807" mass="88722">MQSPHVPVRAHVGGLPVPHRYLVWAIAGLLTYSVAYAQSEPEYYSKPEKVAEYWRAVKFEVSIGKYEMAASLIKGLLEKNPTDEELLAIEAKDGMAPLLRLRNIPVWTKLSFPAIEDKFRRKQAEEKATALNEEYKKNAETLIQKVSAAVKAKLGDTKQIAKFAANLRATPEEAAFAEKELYRSGSAAIPVLISLMKTDEDLRLPIRQTLSRLDLSTVPVVLACLEIPDPSLQLELLEALRNRGDYFSLPAQVETDPLPILNFLSSKLASIPEPVRSKAGSMLEGLSVKDPKDALVPELNTPQGQLWKAANKLYEHKGRFRDTNQVTLWTAEAADKITSRTGSVSDGEEFFGLKYLRWSLKIQPDFLRSQQLFLKLAIEKHFQRTGLDKPLNLTSPELHELLVGAPYDLLSDLLVSSIQEQKSGVALGVIQALSDRIDPRAVATSKRANEKIERPALLEEALNHPDFRVQLAAAVAILKISTKKPLAPDAVVKILSQAVRNGVESAQKGKPTALIGDFDQLRGQSLANLVRKAGFDVEWIRTGKDLLRRIVSDSNVDLVILDTSIPGPPVSDVIAQMRSDNRMKSIPVLFSQGFENKTTKKESLIKLAGYYRNVVLVNEMLTDDAVKEGLSKVLISADTQVLSLEEKKRNAAVAIEWLKRIALGERVGYPIAPAANAIREALSDSELVNQAIEASSNIPNKELQQDLANLFLNAGQPVELRVKAADAVIKQFQQFGAGLAPNQLKIMNDLLKTETNPVIKGKLTALLGVIQANSKLTGEALQGYSPKFSSTPPTAPSSDAPAPKEKN</sequence>
<feature type="region of interest" description="Disordered" evidence="3">
    <location>
        <begin position="783"/>
        <end position="807"/>
    </location>
</feature>
<dbReference type="GO" id="GO:0000160">
    <property type="term" value="P:phosphorelay signal transduction system"/>
    <property type="evidence" value="ECO:0007669"/>
    <property type="project" value="InterPro"/>
</dbReference>
<name>A0A8E6EZP8_9BACT</name>
<reference evidence="5" key="1">
    <citation type="submission" date="2021-05" db="EMBL/GenBank/DDBJ databases">
        <title>Complete genome sequence of the cellulolytic planctomycete Telmatocola sphagniphila SP2T and characterization of the first cellulase from planctomycetes.</title>
        <authorList>
            <person name="Rakitin A.L."/>
            <person name="Beletsky A.V."/>
            <person name="Naumoff D.G."/>
            <person name="Kulichevskaya I.S."/>
            <person name="Mardanov A.V."/>
            <person name="Ravin N.V."/>
            <person name="Dedysh S.N."/>
        </authorList>
    </citation>
    <scope>NUCLEOTIDE SEQUENCE</scope>
    <source>
        <strain evidence="5">SP2T</strain>
    </source>
</reference>